<organism evidence="5 6">
    <name type="scientific">Roseicyclus mahoneyensis</name>
    <dbReference type="NCBI Taxonomy" id="164332"/>
    <lineage>
        <taxon>Bacteria</taxon>
        <taxon>Pseudomonadati</taxon>
        <taxon>Pseudomonadota</taxon>
        <taxon>Alphaproteobacteria</taxon>
        <taxon>Rhodobacterales</taxon>
        <taxon>Roseobacteraceae</taxon>
        <taxon>Roseicyclus</taxon>
    </lineage>
</organism>
<dbReference type="InterPro" id="IPR036388">
    <property type="entry name" value="WH-like_DNA-bd_sf"/>
</dbReference>
<evidence type="ECO:0000259" key="4">
    <source>
        <dbReference type="PROSITE" id="PS50949"/>
    </source>
</evidence>
<dbReference type="SMART" id="SM00895">
    <property type="entry name" value="FCD"/>
    <property type="match status" value="1"/>
</dbReference>
<dbReference type="AlphaFoldDB" id="A0A316GE29"/>
<evidence type="ECO:0000256" key="3">
    <source>
        <dbReference type="ARBA" id="ARBA00023163"/>
    </source>
</evidence>
<evidence type="ECO:0000256" key="1">
    <source>
        <dbReference type="ARBA" id="ARBA00023015"/>
    </source>
</evidence>
<evidence type="ECO:0000313" key="5">
    <source>
        <dbReference type="EMBL" id="PWK59148.1"/>
    </source>
</evidence>
<dbReference type="Proteomes" id="UP000245708">
    <property type="component" value="Unassembled WGS sequence"/>
</dbReference>
<dbReference type="PANTHER" id="PTHR43537:SF20">
    <property type="entry name" value="HTH-TYPE TRANSCRIPTIONAL REPRESSOR GLAR"/>
    <property type="match status" value="1"/>
</dbReference>
<dbReference type="Pfam" id="PF07729">
    <property type="entry name" value="FCD"/>
    <property type="match status" value="1"/>
</dbReference>
<keyword evidence="1" id="KW-0805">Transcription regulation</keyword>
<dbReference type="Gene3D" id="1.10.10.10">
    <property type="entry name" value="Winged helix-like DNA-binding domain superfamily/Winged helix DNA-binding domain"/>
    <property type="match status" value="1"/>
</dbReference>
<dbReference type="GO" id="GO:0003677">
    <property type="term" value="F:DNA binding"/>
    <property type="evidence" value="ECO:0007669"/>
    <property type="project" value="UniProtKB-KW"/>
</dbReference>
<comment type="caution">
    <text evidence="5">The sequence shown here is derived from an EMBL/GenBank/DDBJ whole genome shotgun (WGS) entry which is preliminary data.</text>
</comment>
<dbReference type="InterPro" id="IPR000524">
    <property type="entry name" value="Tscrpt_reg_HTH_GntR"/>
</dbReference>
<dbReference type="SMART" id="SM00345">
    <property type="entry name" value="HTH_GNTR"/>
    <property type="match status" value="1"/>
</dbReference>
<evidence type="ECO:0000256" key="2">
    <source>
        <dbReference type="ARBA" id="ARBA00023125"/>
    </source>
</evidence>
<dbReference type="InterPro" id="IPR011711">
    <property type="entry name" value="GntR_C"/>
</dbReference>
<dbReference type="InterPro" id="IPR008920">
    <property type="entry name" value="TF_FadR/GntR_C"/>
</dbReference>
<reference evidence="5 6" key="1">
    <citation type="submission" date="2018-05" db="EMBL/GenBank/DDBJ databases">
        <title>Genomic Encyclopedia of Type Strains, Phase IV (KMG-IV): sequencing the most valuable type-strain genomes for metagenomic binning, comparative biology and taxonomic classification.</title>
        <authorList>
            <person name="Goeker M."/>
        </authorList>
    </citation>
    <scope>NUCLEOTIDE SEQUENCE [LARGE SCALE GENOMIC DNA]</scope>
    <source>
        <strain evidence="5 6">DSM 16097</strain>
    </source>
</reference>
<keyword evidence="6" id="KW-1185">Reference proteome</keyword>
<dbReference type="SUPFAM" id="SSF48008">
    <property type="entry name" value="GntR ligand-binding domain-like"/>
    <property type="match status" value="1"/>
</dbReference>
<dbReference type="Pfam" id="PF00392">
    <property type="entry name" value="GntR"/>
    <property type="match status" value="1"/>
</dbReference>
<sequence length="239" mass="26950">MTYLRPAVGAPTASPPGKTLMSDKLQSLGISVYHEIRQDILMARLPPSQKLGLKFLSERYNCGASPIREALNQLTVEGWVVRIDKRGFFVADASPEDFADILHNRCFIEGEALRRSIALGGAAWEEEVLLTHFRMSNLDRREGDPSSADVAAWETAHRNFHKALISACGSRLMLENCARLYDLNIRYRVLARRKSHTSRRVSDEHDEIKTLTLRRDADGAVDALVRHYLATGDFLFPKD</sequence>
<gene>
    <name evidence="5" type="ORF">C7455_10970</name>
</gene>
<feature type="domain" description="HTH gntR-type" evidence="4">
    <location>
        <begin position="26"/>
        <end position="93"/>
    </location>
</feature>
<keyword evidence="3" id="KW-0804">Transcription</keyword>
<keyword evidence="2" id="KW-0238">DNA-binding</keyword>
<dbReference type="SUPFAM" id="SSF46785">
    <property type="entry name" value="Winged helix' DNA-binding domain"/>
    <property type="match status" value="1"/>
</dbReference>
<evidence type="ECO:0000313" key="6">
    <source>
        <dbReference type="Proteomes" id="UP000245708"/>
    </source>
</evidence>
<dbReference type="PANTHER" id="PTHR43537">
    <property type="entry name" value="TRANSCRIPTIONAL REGULATOR, GNTR FAMILY"/>
    <property type="match status" value="1"/>
</dbReference>
<proteinExistence type="predicted"/>
<dbReference type="PROSITE" id="PS50949">
    <property type="entry name" value="HTH_GNTR"/>
    <property type="match status" value="1"/>
</dbReference>
<dbReference type="GO" id="GO:0003700">
    <property type="term" value="F:DNA-binding transcription factor activity"/>
    <property type="evidence" value="ECO:0007669"/>
    <property type="project" value="InterPro"/>
</dbReference>
<name>A0A316GE29_9RHOB</name>
<dbReference type="InterPro" id="IPR036390">
    <property type="entry name" value="WH_DNA-bd_sf"/>
</dbReference>
<protein>
    <submittedName>
        <fullName evidence="5">GntR family transcriptional regulator</fullName>
    </submittedName>
</protein>
<dbReference type="Gene3D" id="1.20.120.530">
    <property type="entry name" value="GntR ligand-binding domain-like"/>
    <property type="match status" value="1"/>
</dbReference>
<dbReference type="CDD" id="cd07377">
    <property type="entry name" value="WHTH_GntR"/>
    <property type="match status" value="1"/>
</dbReference>
<accession>A0A316GE29</accession>
<dbReference type="EMBL" id="QGGW01000009">
    <property type="protein sequence ID" value="PWK59148.1"/>
    <property type="molecule type" value="Genomic_DNA"/>
</dbReference>